<feature type="compositionally biased region" description="Basic and acidic residues" evidence="4">
    <location>
        <begin position="121"/>
        <end position="153"/>
    </location>
</feature>
<keyword evidence="3" id="KW-0653">Protein transport</keyword>
<comment type="function">
    <text evidence="3">Component of the exocyst complex.</text>
</comment>
<feature type="compositionally biased region" description="Polar residues" evidence="4">
    <location>
        <begin position="536"/>
        <end position="549"/>
    </location>
</feature>
<dbReference type="Gene3D" id="1.20.1280.170">
    <property type="entry name" value="Exocyst complex component Exo70"/>
    <property type="match status" value="1"/>
</dbReference>
<dbReference type="GO" id="GO:0015031">
    <property type="term" value="P:protein transport"/>
    <property type="evidence" value="ECO:0007669"/>
    <property type="project" value="UniProtKB-KW"/>
</dbReference>
<dbReference type="PANTHER" id="PTHR12542:SF93">
    <property type="entry name" value="EXOCYST COMPLEX COMPONENT EXO70C2"/>
    <property type="match status" value="1"/>
</dbReference>
<evidence type="ECO:0000256" key="1">
    <source>
        <dbReference type="ARBA" id="ARBA00006756"/>
    </source>
</evidence>
<dbReference type="FunFam" id="1.20.1280.170:FF:000003">
    <property type="entry name" value="Exocyst subunit Exo70 family protein"/>
    <property type="match status" value="1"/>
</dbReference>
<protein>
    <recommendedName>
        <fullName evidence="3">Exocyst subunit Exo70 family protein</fullName>
    </recommendedName>
</protein>
<dbReference type="EMBL" id="JAKUCV010007504">
    <property type="protein sequence ID" value="KAJ4823201.1"/>
    <property type="molecule type" value="Genomic_DNA"/>
</dbReference>
<dbReference type="Proteomes" id="UP001141552">
    <property type="component" value="Unassembled WGS sequence"/>
</dbReference>
<name>A0A9Q0IYI7_9ROSI</name>
<dbReference type="GO" id="GO:0005546">
    <property type="term" value="F:phosphatidylinositol-4,5-bisphosphate binding"/>
    <property type="evidence" value="ECO:0007669"/>
    <property type="project" value="InterPro"/>
</dbReference>
<evidence type="ECO:0000256" key="4">
    <source>
        <dbReference type="SAM" id="MobiDB-lite"/>
    </source>
</evidence>
<feature type="compositionally biased region" description="Basic and acidic residues" evidence="4">
    <location>
        <begin position="260"/>
        <end position="271"/>
    </location>
</feature>
<keyword evidence="2 3" id="KW-0813">Transport</keyword>
<keyword evidence="3" id="KW-0268">Exocytosis</keyword>
<reference evidence="6" key="2">
    <citation type="journal article" date="2023" name="Plants (Basel)">
        <title>Annotation of the Turnera subulata (Passifloraceae) Draft Genome Reveals the S-Locus Evolved after the Divergence of Turneroideae from Passifloroideae in a Stepwise Manner.</title>
        <authorList>
            <person name="Henning P.M."/>
            <person name="Roalson E.H."/>
            <person name="Mir W."/>
            <person name="McCubbin A.G."/>
            <person name="Shore J.S."/>
        </authorList>
    </citation>
    <scope>NUCLEOTIDE SEQUENCE</scope>
    <source>
        <tissue evidence="6">Leaves</tissue>
    </source>
</reference>
<dbReference type="InterPro" id="IPR046364">
    <property type="entry name" value="Exo70_C"/>
</dbReference>
<evidence type="ECO:0000256" key="2">
    <source>
        <dbReference type="ARBA" id="ARBA00022448"/>
    </source>
</evidence>
<dbReference type="GO" id="GO:0006887">
    <property type="term" value="P:exocytosis"/>
    <property type="evidence" value="ECO:0007669"/>
    <property type="project" value="UniProtKB-KW"/>
</dbReference>
<accession>A0A9Q0IYI7</accession>
<dbReference type="InterPro" id="IPR004140">
    <property type="entry name" value="Exo70"/>
</dbReference>
<sequence length="745" mass="85121">MERLASEKHASEKLLPEESGSFKDPEADTKPETTTESPDHPGPQTGASSENPKPEEGSSSEKANEGEEEQTQQQQQQQEQEGTEDNKEQSSSEESPPEIEYTLEKVSPDIDHFLATFSVPKESKESKKETTAEEKKGDQEGEEEAKKDDEKDDKLKTQVEIPVFVGKFLDLVEEVVAKHDSNEWRGKWGVTPEDDASFLQLVSRISKLTTLLEPLRSDRSHGALINRVGCIQQRAMTYLEEEFRLLLEDAKGTEPGTPKNDAKGKQHDSSDRNATPESEVTPEVVEDYFLGYSDEAVANLNRIAKEMIEGGYEMECCQVYMMVRGQAFDMCFTKIGFEKISIDEVQRMPWESLEREIPLWIKTVKDCATIYFSKERKLAESVFSDFPSISASLFSNLTRGVVIQILNFAEGVAMTKFSAEKLFKFLDMYEALRDNLPAIGGLFSEEYENELKTETNAARCKIGETAICMFCDLENSIKSDTSKTPVPGGAVHPSTRYTMNYLTVCCEYKTTLEQVFKEHTKIERADSTSRPRFEGETTQSFNNKNDQENQSPFANQLNRIMDLLDSYLEFKSKLYRDVALSCIFMMNNGRYILQKIKRASEIHQAMGDTWFRKKSSDLRNYHKNYKVEAWSKLLACLSHEGLQSHGKVMKPVLKERFKNFNALFDDIHKTQSTWVVCDEQLQSELRVSISAVVIPAYRSFLGRFSQYFAPGRQYEKYIKFQPEDIETYIDELFDGNAKTMARKRQ</sequence>
<feature type="region of interest" description="Disordered" evidence="4">
    <location>
        <begin position="249"/>
        <end position="280"/>
    </location>
</feature>
<comment type="caution">
    <text evidence="6">The sequence shown here is derived from an EMBL/GenBank/DDBJ whole genome shotgun (WGS) entry which is preliminary data.</text>
</comment>
<evidence type="ECO:0000313" key="7">
    <source>
        <dbReference type="Proteomes" id="UP001141552"/>
    </source>
</evidence>
<dbReference type="Pfam" id="PF20669">
    <property type="entry name" value="Exo70_N"/>
    <property type="match status" value="1"/>
</dbReference>
<feature type="compositionally biased region" description="Basic and acidic residues" evidence="4">
    <location>
        <begin position="526"/>
        <end position="535"/>
    </location>
</feature>
<dbReference type="InterPro" id="IPR016159">
    <property type="entry name" value="Cullin_repeat-like_dom_sf"/>
</dbReference>
<dbReference type="AlphaFoldDB" id="A0A9Q0IYI7"/>
<dbReference type="Pfam" id="PF03081">
    <property type="entry name" value="Exo70_C"/>
    <property type="match status" value="1"/>
</dbReference>
<dbReference type="GO" id="GO:0000145">
    <property type="term" value="C:exocyst"/>
    <property type="evidence" value="ECO:0007669"/>
    <property type="project" value="InterPro"/>
</dbReference>
<feature type="region of interest" description="Disordered" evidence="4">
    <location>
        <begin position="526"/>
        <end position="549"/>
    </location>
</feature>
<dbReference type="SUPFAM" id="SSF74788">
    <property type="entry name" value="Cullin repeat-like"/>
    <property type="match status" value="1"/>
</dbReference>
<feature type="compositionally biased region" description="Basic and acidic residues" evidence="4">
    <location>
        <begin position="102"/>
        <end position="112"/>
    </location>
</feature>
<feature type="domain" description="Exocyst complex subunit Exo70 C-terminal" evidence="5">
    <location>
        <begin position="360"/>
        <end position="731"/>
    </location>
</feature>
<gene>
    <name evidence="6" type="ORF">Tsubulata_015149</name>
</gene>
<proteinExistence type="inferred from homology"/>
<feature type="compositionally biased region" description="Basic and acidic residues" evidence="4">
    <location>
        <begin position="1"/>
        <end position="39"/>
    </location>
</feature>
<keyword evidence="7" id="KW-1185">Reference proteome</keyword>
<organism evidence="6 7">
    <name type="scientific">Turnera subulata</name>
    <dbReference type="NCBI Taxonomy" id="218843"/>
    <lineage>
        <taxon>Eukaryota</taxon>
        <taxon>Viridiplantae</taxon>
        <taxon>Streptophyta</taxon>
        <taxon>Embryophyta</taxon>
        <taxon>Tracheophyta</taxon>
        <taxon>Spermatophyta</taxon>
        <taxon>Magnoliopsida</taxon>
        <taxon>eudicotyledons</taxon>
        <taxon>Gunneridae</taxon>
        <taxon>Pentapetalae</taxon>
        <taxon>rosids</taxon>
        <taxon>fabids</taxon>
        <taxon>Malpighiales</taxon>
        <taxon>Passifloraceae</taxon>
        <taxon>Turnera</taxon>
    </lineage>
</organism>
<evidence type="ECO:0000313" key="6">
    <source>
        <dbReference type="EMBL" id="KAJ4823201.1"/>
    </source>
</evidence>
<comment type="similarity">
    <text evidence="1 3">Belongs to the EXO70 family.</text>
</comment>
<reference evidence="6" key="1">
    <citation type="submission" date="2022-02" db="EMBL/GenBank/DDBJ databases">
        <authorList>
            <person name="Henning P.M."/>
            <person name="McCubbin A.G."/>
            <person name="Shore J.S."/>
        </authorList>
    </citation>
    <scope>NUCLEOTIDE SEQUENCE</scope>
    <source>
        <strain evidence="6">F60SS</strain>
        <tissue evidence="6">Leaves</tissue>
    </source>
</reference>
<evidence type="ECO:0000259" key="5">
    <source>
        <dbReference type="Pfam" id="PF03081"/>
    </source>
</evidence>
<dbReference type="OrthoDB" id="1922221at2759"/>
<dbReference type="PANTHER" id="PTHR12542">
    <property type="entry name" value="EXOCYST COMPLEX PROTEIN EXO70"/>
    <property type="match status" value="1"/>
</dbReference>
<evidence type="ECO:0000256" key="3">
    <source>
        <dbReference type="RuleBase" id="RU365026"/>
    </source>
</evidence>
<feature type="region of interest" description="Disordered" evidence="4">
    <location>
        <begin position="1"/>
        <end position="153"/>
    </location>
</feature>
<feature type="compositionally biased region" description="Low complexity" evidence="4">
    <location>
        <begin position="71"/>
        <end position="80"/>
    </location>
</feature>